<comment type="caution">
    <text evidence="1">The sequence shown here is derived from an EMBL/GenBank/DDBJ whole genome shotgun (WGS) entry which is preliminary data.</text>
</comment>
<evidence type="ECO:0000313" key="1">
    <source>
        <dbReference type="EMBL" id="TWT51586.1"/>
    </source>
</evidence>
<evidence type="ECO:0000313" key="2">
    <source>
        <dbReference type="Proteomes" id="UP000317243"/>
    </source>
</evidence>
<dbReference type="Proteomes" id="UP000317243">
    <property type="component" value="Unassembled WGS sequence"/>
</dbReference>
<dbReference type="RefSeq" id="WP_146510924.1">
    <property type="nucleotide sequence ID" value="NZ_SIHI01000012.1"/>
</dbReference>
<dbReference type="PROSITE" id="PS51257">
    <property type="entry name" value="PROKAR_LIPOPROTEIN"/>
    <property type="match status" value="1"/>
</dbReference>
<sequence>MRISSTYCLPLMLFACFISTELFGEELAPLPPSPELNDDFESTQPLVPAPVLIPSAPISAPLDTNQEIHSEELFSSHTSDDPVLTPEVEAVEVPYSPGATCCDGFAIPYRCCCCGHECCTMPGIHKRKANGKLKWCRVWTTGDMYPHYAYKPEHHGYYYFRPYNYVTVLEQQEIGVRLGENRNHPYSIEVFDRIYGEWYADASPSAPLSETDWLPDSDQLPNLEELLYGE</sequence>
<dbReference type="AlphaFoldDB" id="A0A5C5WLC3"/>
<proteinExistence type="predicted"/>
<accession>A0A5C5WLC3</accession>
<name>A0A5C5WLC3_9PLAN</name>
<dbReference type="EMBL" id="SIHI01000012">
    <property type="protein sequence ID" value="TWT51586.1"/>
    <property type="molecule type" value="Genomic_DNA"/>
</dbReference>
<dbReference type="OrthoDB" id="274701at2"/>
<protein>
    <submittedName>
        <fullName evidence="1">Uncharacterized protein</fullName>
    </submittedName>
</protein>
<reference evidence="1 2" key="1">
    <citation type="submission" date="2019-02" db="EMBL/GenBank/DDBJ databases">
        <title>Deep-cultivation of Planctomycetes and their phenomic and genomic characterization uncovers novel biology.</title>
        <authorList>
            <person name="Wiegand S."/>
            <person name="Jogler M."/>
            <person name="Boedeker C."/>
            <person name="Pinto D."/>
            <person name="Vollmers J."/>
            <person name="Rivas-Marin E."/>
            <person name="Kohn T."/>
            <person name="Peeters S.H."/>
            <person name="Heuer A."/>
            <person name="Rast P."/>
            <person name="Oberbeckmann S."/>
            <person name="Bunk B."/>
            <person name="Jeske O."/>
            <person name="Meyerdierks A."/>
            <person name="Storesund J.E."/>
            <person name="Kallscheuer N."/>
            <person name="Luecker S."/>
            <person name="Lage O.M."/>
            <person name="Pohl T."/>
            <person name="Merkel B.J."/>
            <person name="Hornburger P."/>
            <person name="Mueller R.-W."/>
            <person name="Bruemmer F."/>
            <person name="Labrenz M."/>
            <person name="Spormann A.M."/>
            <person name="Op Den Camp H."/>
            <person name="Overmann J."/>
            <person name="Amann R."/>
            <person name="Jetten M.S.M."/>
            <person name="Mascher T."/>
            <person name="Medema M.H."/>
            <person name="Devos D.P."/>
            <person name="Kaster A.-K."/>
            <person name="Ovreas L."/>
            <person name="Rohde M."/>
            <person name="Galperin M.Y."/>
            <person name="Jogler C."/>
        </authorList>
    </citation>
    <scope>NUCLEOTIDE SEQUENCE [LARGE SCALE GENOMIC DNA]</scope>
    <source>
        <strain evidence="1 2">KOR42</strain>
    </source>
</reference>
<keyword evidence="2" id="KW-1185">Reference proteome</keyword>
<organism evidence="1 2">
    <name type="scientific">Thalassoglobus neptunius</name>
    <dbReference type="NCBI Taxonomy" id="1938619"/>
    <lineage>
        <taxon>Bacteria</taxon>
        <taxon>Pseudomonadati</taxon>
        <taxon>Planctomycetota</taxon>
        <taxon>Planctomycetia</taxon>
        <taxon>Planctomycetales</taxon>
        <taxon>Planctomycetaceae</taxon>
        <taxon>Thalassoglobus</taxon>
    </lineage>
</organism>
<gene>
    <name evidence="1" type="ORF">KOR42_34740</name>
</gene>